<dbReference type="OMA" id="SGRPFCK"/>
<feature type="domain" description="EF-hand" evidence="5">
    <location>
        <begin position="60"/>
        <end position="88"/>
    </location>
</feature>
<evidence type="ECO:0000256" key="2">
    <source>
        <dbReference type="ARBA" id="ARBA00022771"/>
    </source>
</evidence>
<dbReference type="SUPFAM" id="SSF47473">
    <property type="entry name" value="EF-hand"/>
    <property type="match status" value="1"/>
</dbReference>
<dbReference type="GO" id="GO:0008270">
    <property type="term" value="F:zinc ion binding"/>
    <property type="evidence" value="ECO:0007669"/>
    <property type="project" value="UniProtKB-KW"/>
</dbReference>
<dbReference type="Gramene" id="PRQ36817">
    <property type="protein sequence ID" value="PRQ36817"/>
    <property type="gene ID" value="RchiOBHm_Chr4g0395751"/>
</dbReference>
<accession>A0A2P6QRP1</accession>
<dbReference type="PROSITE" id="PS00018">
    <property type="entry name" value="EF_HAND_1"/>
    <property type="match status" value="1"/>
</dbReference>
<sequence length="340" mass="40148">MEEIREVALAYYDNCTPELRGKTWEFFQSMDTNGDHRISAREFNEFLRQTGYNTIITDPELFARLDRNGDSGLDFDEVLTFYYIIKTEYVRCRGCNKYLSGLYFTCFECFEAANPSTFDLCDACHRSSNFTHHHSDHTLFLENHILLYYKRGPDDSMAMEYLYAQALEYYDKATPELKRSVMSFFQSMVTHGANQVSLSVFNDFLKQNYYDWIFNDPLLFQKLDRNRDGGLDFWELLTFYYIIHTRYFNCRECQVYLGGLYFTCVACFEGGAHYRRHHHSDLGTYNLCAACYRSRNFVSQHPHHTFFLDNHILLRSKRGLPPYATPSLVNYTVIKSHLVL</sequence>
<evidence type="ECO:0000313" key="7">
    <source>
        <dbReference type="Proteomes" id="UP000238479"/>
    </source>
</evidence>
<dbReference type="GO" id="GO:0005509">
    <property type="term" value="F:calcium ion binding"/>
    <property type="evidence" value="ECO:0007669"/>
    <property type="project" value="InterPro"/>
</dbReference>
<keyword evidence="7" id="KW-1185">Reference proteome</keyword>
<dbReference type="CDD" id="cd00051">
    <property type="entry name" value="EFh"/>
    <property type="match status" value="1"/>
</dbReference>
<evidence type="ECO:0000256" key="3">
    <source>
        <dbReference type="ARBA" id="ARBA00022833"/>
    </source>
</evidence>
<dbReference type="Gene3D" id="3.30.60.90">
    <property type="match status" value="1"/>
</dbReference>
<dbReference type="EMBL" id="PDCK01000042">
    <property type="protein sequence ID" value="PRQ36817.1"/>
    <property type="molecule type" value="Genomic_DNA"/>
</dbReference>
<organism evidence="6 7">
    <name type="scientific">Rosa chinensis</name>
    <name type="common">China rose</name>
    <dbReference type="NCBI Taxonomy" id="74649"/>
    <lineage>
        <taxon>Eukaryota</taxon>
        <taxon>Viridiplantae</taxon>
        <taxon>Streptophyta</taxon>
        <taxon>Embryophyta</taxon>
        <taxon>Tracheophyta</taxon>
        <taxon>Spermatophyta</taxon>
        <taxon>Magnoliopsida</taxon>
        <taxon>eudicotyledons</taxon>
        <taxon>Gunneridae</taxon>
        <taxon>Pentapetalae</taxon>
        <taxon>rosids</taxon>
        <taxon>fabids</taxon>
        <taxon>Rosales</taxon>
        <taxon>Rosaceae</taxon>
        <taxon>Rosoideae</taxon>
        <taxon>Rosoideae incertae sedis</taxon>
        <taxon>Rosa</taxon>
    </lineage>
</organism>
<dbReference type="Proteomes" id="UP000238479">
    <property type="component" value="Chromosome 4"/>
</dbReference>
<name>A0A2P6QRP1_ROSCH</name>
<gene>
    <name evidence="6" type="ORF">RchiOBHm_Chr4g0395751</name>
</gene>
<dbReference type="SUPFAM" id="SSF57850">
    <property type="entry name" value="RING/U-box"/>
    <property type="match status" value="1"/>
</dbReference>
<feature type="domain" description="EF-hand" evidence="5">
    <location>
        <begin position="18"/>
        <end position="53"/>
    </location>
</feature>
<keyword evidence="2" id="KW-0863">Zinc-finger</keyword>
<dbReference type="Pfam" id="PF13202">
    <property type="entry name" value="EF-hand_5"/>
    <property type="match status" value="2"/>
</dbReference>
<dbReference type="Gene3D" id="1.10.238.10">
    <property type="entry name" value="EF-hand"/>
    <property type="match status" value="1"/>
</dbReference>
<dbReference type="InterPro" id="IPR043145">
    <property type="entry name" value="Znf_ZZ_sf"/>
</dbReference>
<reference evidence="6 7" key="1">
    <citation type="journal article" date="2018" name="Nat. Genet.">
        <title>The Rosa genome provides new insights in the design of modern roses.</title>
        <authorList>
            <person name="Bendahmane M."/>
        </authorList>
    </citation>
    <scope>NUCLEOTIDE SEQUENCE [LARGE SCALE GENOMIC DNA]</scope>
    <source>
        <strain evidence="7">cv. Old Blush</strain>
    </source>
</reference>
<comment type="caution">
    <text evidence="6">The sequence shown here is derived from an EMBL/GenBank/DDBJ whole genome shotgun (WGS) entry which is preliminary data.</text>
</comment>
<evidence type="ECO:0000256" key="1">
    <source>
        <dbReference type="ARBA" id="ARBA00022723"/>
    </source>
</evidence>
<dbReference type="STRING" id="74649.A0A2P6QRP1"/>
<evidence type="ECO:0000256" key="4">
    <source>
        <dbReference type="ARBA" id="ARBA00022837"/>
    </source>
</evidence>
<dbReference type="InterPro" id="IPR002048">
    <property type="entry name" value="EF_hand_dom"/>
</dbReference>
<evidence type="ECO:0000259" key="5">
    <source>
        <dbReference type="PROSITE" id="PS50222"/>
    </source>
</evidence>
<keyword evidence="1" id="KW-0479">Metal-binding</keyword>
<dbReference type="AlphaFoldDB" id="A0A2P6QRP1"/>
<evidence type="ECO:0000313" key="6">
    <source>
        <dbReference type="EMBL" id="PRQ36817.1"/>
    </source>
</evidence>
<proteinExistence type="predicted"/>
<dbReference type="PROSITE" id="PS50222">
    <property type="entry name" value="EF_HAND_2"/>
    <property type="match status" value="2"/>
</dbReference>
<dbReference type="InterPro" id="IPR011992">
    <property type="entry name" value="EF-hand-dom_pair"/>
</dbReference>
<dbReference type="InterPro" id="IPR018247">
    <property type="entry name" value="EF_Hand_1_Ca_BS"/>
</dbReference>
<protein>
    <submittedName>
        <fullName evidence="6">Putative EF-hand domain pair protein</fullName>
    </submittedName>
</protein>
<keyword evidence="3" id="KW-0862">Zinc</keyword>
<keyword evidence="4" id="KW-0106">Calcium</keyword>